<proteinExistence type="predicted"/>
<feature type="region of interest" description="Disordered" evidence="1">
    <location>
        <begin position="116"/>
        <end position="137"/>
    </location>
</feature>
<evidence type="ECO:0000313" key="2">
    <source>
        <dbReference type="EMBL" id="KAJ7209112.1"/>
    </source>
</evidence>
<sequence length="276" mass="29483">MRDYTEEQAFVVRALALLLARTSESFLPSSGLGNTKAEAFQWGPCAPPPPHRLSPSANSRSPTPPPPGPVSSSAARPRSRCLPTHALPAPAGALARLADAHKLKCRASVLFRRSFTSPSVRPQPRSPEYPGPPSSDLHAVQHECKSPIHGVCLCCAPPAPASTSKLAAARDATAAVNAGMVYPRSCMGSVWMRIRTECAAHAAMHARADSFMSHLAAVAWGEQSLAKMRTRNAAQIQMVRIVSISKLPSRTRFSSEGQNLDHGPRPAAYLRSMSSP</sequence>
<dbReference type="Proteomes" id="UP001219525">
    <property type="component" value="Unassembled WGS sequence"/>
</dbReference>
<protein>
    <submittedName>
        <fullName evidence="2">Uncharacterized protein</fullName>
    </submittedName>
</protein>
<reference evidence="2" key="1">
    <citation type="submission" date="2023-03" db="EMBL/GenBank/DDBJ databases">
        <title>Massive genome expansion in bonnet fungi (Mycena s.s.) driven by repeated elements and novel gene families across ecological guilds.</title>
        <authorList>
            <consortium name="Lawrence Berkeley National Laboratory"/>
            <person name="Harder C.B."/>
            <person name="Miyauchi S."/>
            <person name="Viragh M."/>
            <person name="Kuo A."/>
            <person name="Thoen E."/>
            <person name="Andreopoulos B."/>
            <person name="Lu D."/>
            <person name="Skrede I."/>
            <person name="Drula E."/>
            <person name="Henrissat B."/>
            <person name="Morin E."/>
            <person name="Kohler A."/>
            <person name="Barry K."/>
            <person name="LaButti K."/>
            <person name="Morin E."/>
            <person name="Salamov A."/>
            <person name="Lipzen A."/>
            <person name="Mereny Z."/>
            <person name="Hegedus B."/>
            <person name="Baldrian P."/>
            <person name="Stursova M."/>
            <person name="Weitz H."/>
            <person name="Taylor A."/>
            <person name="Grigoriev I.V."/>
            <person name="Nagy L.G."/>
            <person name="Martin F."/>
            <person name="Kauserud H."/>
        </authorList>
    </citation>
    <scope>NUCLEOTIDE SEQUENCE</scope>
    <source>
        <strain evidence="2">9144</strain>
    </source>
</reference>
<feature type="region of interest" description="Disordered" evidence="1">
    <location>
        <begin position="38"/>
        <end position="83"/>
    </location>
</feature>
<evidence type="ECO:0000256" key="1">
    <source>
        <dbReference type="SAM" id="MobiDB-lite"/>
    </source>
</evidence>
<evidence type="ECO:0000313" key="3">
    <source>
        <dbReference type="Proteomes" id="UP001219525"/>
    </source>
</evidence>
<accession>A0AAD6VGH2</accession>
<name>A0AAD6VGH2_9AGAR</name>
<feature type="region of interest" description="Disordered" evidence="1">
    <location>
        <begin position="252"/>
        <end position="276"/>
    </location>
</feature>
<organism evidence="2 3">
    <name type="scientific">Mycena pura</name>
    <dbReference type="NCBI Taxonomy" id="153505"/>
    <lineage>
        <taxon>Eukaryota</taxon>
        <taxon>Fungi</taxon>
        <taxon>Dikarya</taxon>
        <taxon>Basidiomycota</taxon>
        <taxon>Agaricomycotina</taxon>
        <taxon>Agaricomycetes</taxon>
        <taxon>Agaricomycetidae</taxon>
        <taxon>Agaricales</taxon>
        <taxon>Marasmiineae</taxon>
        <taxon>Mycenaceae</taxon>
        <taxon>Mycena</taxon>
    </lineage>
</organism>
<comment type="caution">
    <text evidence="2">The sequence shown here is derived from an EMBL/GenBank/DDBJ whole genome shotgun (WGS) entry which is preliminary data.</text>
</comment>
<dbReference type="AlphaFoldDB" id="A0AAD6VGH2"/>
<feature type="compositionally biased region" description="Pro residues" evidence="1">
    <location>
        <begin position="124"/>
        <end position="133"/>
    </location>
</feature>
<dbReference type="EMBL" id="JARJCW010000031">
    <property type="protein sequence ID" value="KAJ7209112.1"/>
    <property type="molecule type" value="Genomic_DNA"/>
</dbReference>
<gene>
    <name evidence="2" type="ORF">GGX14DRAFT_632240</name>
</gene>
<feature type="compositionally biased region" description="Low complexity" evidence="1">
    <location>
        <begin position="70"/>
        <end position="83"/>
    </location>
</feature>
<keyword evidence="3" id="KW-1185">Reference proteome</keyword>